<dbReference type="AlphaFoldDB" id="A0A7J6STH6"/>
<dbReference type="Proteomes" id="UP000574390">
    <property type="component" value="Unassembled WGS sequence"/>
</dbReference>
<comment type="caution">
    <text evidence="3">The sequence shown here is derived from an EMBL/GenBank/DDBJ whole genome shotgun (WGS) entry which is preliminary data.</text>
</comment>
<accession>A0A7J6STH6</accession>
<proteinExistence type="predicted"/>
<dbReference type="EMBL" id="JABANM010012383">
    <property type="protein sequence ID" value="KAF4736093.1"/>
    <property type="molecule type" value="Genomic_DNA"/>
</dbReference>
<evidence type="ECO:0000313" key="3">
    <source>
        <dbReference type="EMBL" id="KAF4736093.1"/>
    </source>
</evidence>
<evidence type="ECO:0000256" key="2">
    <source>
        <dbReference type="SAM" id="MobiDB-lite"/>
    </source>
</evidence>
<keyword evidence="1" id="KW-0175">Coiled coil</keyword>
<evidence type="ECO:0000313" key="4">
    <source>
        <dbReference type="EMBL" id="KAF4740735.1"/>
    </source>
</evidence>
<dbReference type="EMBL" id="JABANO010013068">
    <property type="protein sequence ID" value="KAF4740735.1"/>
    <property type="molecule type" value="Genomic_DNA"/>
</dbReference>
<evidence type="ECO:0000313" key="6">
    <source>
        <dbReference type="Proteomes" id="UP000574390"/>
    </source>
</evidence>
<feature type="region of interest" description="Disordered" evidence="2">
    <location>
        <begin position="303"/>
        <end position="336"/>
    </location>
</feature>
<dbReference type="Proteomes" id="UP000553632">
    <property type="component" value="Unassembled WGS sequence"/>
</dbReference>
<reference evidence="5 6" key="1">
    <citation type="submission" date="2020-04" db="EMBL/GenBank/DDBJ databases">
        <title>Perkinsus olseni comparative genomics.</title>
        <authorList>
            <person name="Bogema D.R."/>
        </authorList>
    </citation>
    <scope>NUCLEOTIDE SEQUENCE [LARGE SCALE GENOMIC DNA]</scope>
    <source>
        <strain evidence="3">ATCC PRA-205</strain>
        <strain evidence="4 5">ATCC PRA-207</strain>
    </source>
</reference>
<organism evidence="3 6">
    <name type="scientific">Perkinsus olseni</name>
    <name type="common">Perkinsus atlanticus</name>
    <dbReference type="NCBI Taxonomy" id="32597"/>
    <lineage>
        <taxon>Eukaryota</taxon>
        <taxon>Sar</taxon>
        <taxon>Alveolata</taxon>
        <taxon>Perkinsozoa</taxon>
        <taxon>Perkinsea</taxon>
        <taxon>Perkinsida</taxon>
        <taxon>Perkinsidae</taxon>
        <taxon>Perkinsus</taxon>
    </lineage>
</organism>
<keyword evidence="5" id="KW-1185">Reference proteome</keyword>
<sequence>MNHAWAYTLPSTPAKSKKAVSPGISAAPKVLTSSELKARASRRRLHASLVTIVDRWERTCSGGCLKQVRRIAEFKRQSSAITEMAKKKTFSPCASYRIRAEALRNTKALAEAAKDDLEKALHDLALTLEDLHRLCIEYDGESCSALHFATKLEDAYREELSLREDLAETMARLEYPENFNGLQRVLVVFTELTSAGYSLAQACCAVADFHGCVVVGKEDGSDLSDRVKARLRLLAGFSEDMRYKVNATDIIIATIVGGGSMLYTCYPILRRLEDHDKAIVEARKRRAERKEAAAAAALKAEGGGGVYDDEEERYPRTSIYDPLGPPIEPPVDAEPSGLWSKLRFW</sequence>
<gene>
    <name evidence="3" type="ORF">FOZ62_019770</name>
    <name evidence="4" type="ORF">FOZ63_019564</name>
</gene>
<name>A0A7J6STH6_PEROL</name>
<evidence type="ECO:0000313" key="5">
    <source>
        <dbReference type="Proteomes" id="UP000553632"/>
    </source>
</evidence>
<feature type="coiled-coil region" evidence="1">
    <location>
        <begin position="100"/>
        <end position="134"/>
    </location>
</feature>
<evidence type="ECO:0000256" key="1">
    <source>
        <dbReference type="SAM" id="Coils"/>
    </source>
</evidence>
<protein>
    <submittedName>
        <fullName evidence="3">Uncharacterized protein</fullName>
    </submittedName>
</protein>